<organism evidence="1">
    <name type="scientific">Puccinia triticina (isolate 1-1 / race 1 (BBBD))</name>
    <name type="common">Brown leaf rust fungus</name>
    <dbReference type="NCBI Taxonomy" id="630390"/>
    <lineage>
        <taxon>Eukaryota</taxon>
        <taxon>Fungi</taxon>
        <taxon>Dikarya</taxon>
        <taxon>Basidiomycota</taxon>
        <taxon>Pucciniomycotina</taxon>
        <taxon>Pucciniomycetes</taxon>
        <taxon>Pucciniales</taxon>
        <taxon>Pucciniaceae</taxon>
        <taxon>Puccinia</taxon>
    </lineage>
</organism>
<dbReference type="AlphaFoldDB" id="A0A0C4FC41"/>
<dbReference type="VEuPathDB" id="FungiDB:PTTG_10793"/>
<reference evidence="1" key="1">
    <citation type="submission" date="2009-11" db="EMBL/GenBank/DDBJ databases">
        <authorList>
            <consortium name="The Broad Institute Genome Sequencing Platform"/>
            <person name="Ward D."/>
            <person name="Feldgarden M."/>
            <person name="Earl A."/>
            <person name="Young S.K."/>
            <person name="Zeng Q."/>
            <person name="Koehrsen M."/>
            <person name="Alvarado L."/>
            <person name="Berlin A."/>
            <person name="Bochicchio J."/>
            <person name="Borenstein D."/>
            <person name="Chapman S.B."/>
            <person name="Chen Z."/>
            <person name="Engels R."/>
            <person name="Freedman E."/>
            <person name="Gellesch M."/>
            <person name="Goldberg J."/>
            <person name="Griggs A."/>
            <person name="Gujja S."/>
            <person name="Heilman E."/>
            <person name="Heiman D."/>
            <person name="Hepburn T."/>
            <person name="Howarth C."/>
            <person name="Jen D."/>
            <person name="Larson L."/>
            <person name="Lewis B."/>
            <person name="Mehta T."/>
            <person name="Park D."/>
            <person name="Pearson M."/>
            <person name="Roberts A."/>
            <person name="Saif S."/>
            <person name="Shea T."/>
            <person name="Shenoy N."/>
            <person name="Sisk P."/>
            <person name="Stolte C."/>
            <person name="Sykes S."/>
            <person name="Thomson T."/>
            <person name="Walk T."/>
            <person name="White J."/>
            <person name="Yandava C."/>
            <person name="Izard J."/>
            <person name="Baranova O.V."/>
            <person name="Blanton J.M."/>
            <person name="Tanner A.C."/>
            <person name="Dewhirst F.E."/>
            <person name="Haas B."/>
            <person name="Nusbaum C."/>
            <person name="Birren B."/>
        </authorList>
    </citation>
    <scope>NUCLEOTIDE SEQUENCE [LARGE SCALE GENOMIC DNA]</scope>
    <source>
        <strain evidence="1">1-1 BBBD Race 1</strain>
    </source>
</reference>
<reference evidence="2 3" key="3">
    <citation type="journal article" date="2017" name="G3 (Bethesda)">
        <title>Comparative analysis highlights variable genome content of wheat rusts and divergence of the mating loci.</title>
        <authorList>
            <person name="Cuomo C.A."/>
            <person name="Bakkeren G."/>
            <person name="Khalil H.B."/>
            <person name="Panwar V."/>
            <person name="Joly D."/>
            <person name="Linning R."/>
            <person name="Sakthikumar S."/>
            <person name="Song X."/>
            <person name="Adiconis X."/>
            <person name="Fan L."/>
            <person name="Goldberg J.M."/>
            <person name="Levin J.Z."/>
            <person name="Young S."/>
            <person name="Zeng Q."/>
            <person name="Anikster Y."/>
            <person name="Bruce M."/>
            <person name="Wang M."/>
            <person name="Yin C."/>
            <person name="McCallum B."/>
            <person name="Szabo L.J."/>
            <person name="Hulbert S."/>
            <person name="Chen X."/>
            <person name="Fellers J.P."/>
        </authorList>
    </citation>
    <scope>NUCLEOTIDE SEQUENCE</scope>
    <source>
        <strain evidence="3">Isolate 1-1 / race 1 (BBBD)</strain>
        <strain evidence="2">isolate 1-1 / race 1 (BBBD)</strain>
    </source>
</reference>
<dbReference type="OrthoDB" id="2507581at2759"/>
<dbReference type="Proteomes" id="UP000005240">
    <property type="component" value="Unassembled WGS sequence"/>
</dbReference>
<reference evidence="1" key="2">
    <citation type="submission" date="2016-05" db="EMBL/GenBank/DDBJ databases">
        <title>Comparative analysis highlights variable genome content of wheat rusts and divergence of the mating loci.</title>
        <authorList>
            <person name="Cuomo C.A."/>
            <person name="Bakkeren G."/>
            <person name="Szabo L."/>
            <person name="Khalil H."/>
            <person name="Joly D."/>
            <person name="Goldberg J."/>
            <person name="Young S."/>
            <person name="Zeng Q."/>
            <person name="Fellers J."/>
        </authorList>
    </citation>
    <scope>NUCLEOTIDE SEQUENCE [LARGE SCALE GENOMIC DNA]</scope>
    <source>
        <strain evidence="1">1-1 BBBD Race 1</strain>
    </source>
</reference>
<gene>
    <name evidence="1" type="ORF">PTTG_10793</name>
</gene>
<reference evidence="2" key="4">
    <citation type="submission" date="2025-05" db="UniProtKB">
        <authorList>
            <consortium name="EnsemblFungi"/>
        </authorList>
    </citation>
    <scope>IDENTIFICATION</scope>
    <source>
        <strain evidence="2">isolate 1-1 / race 1 (BBBD)</strain>
    </source>
</reference>
<protein>
    <submittedName>
        <fullName evidence="1 2">Uncharacterized protein</fullName>
    </submittedName>
</protein>
<evidence type="ECO:0000313" key="2">
    <source>
        <dbReference type="EnsemblFungi" id="PTTG_10793-t43_1-p1"/>
    </source>
</evidence>
<proteinExistence type="predicted"/>
<dbReference type="EnsemblFungi" id="PTTG_10793-t43_1">
    <property type="protein sequence ID" value="PTTG_10793-t43_1-p1"/>
    <property type="gene ID" value="PTTG_10793"/>
</dbReference>
<name>A0A0C4FC41_PUCT1</name>
<dbReference type="STRING" id="630390.A0A0C4FC41"/>
<accession>A0A0C4FC41</accession>
<dbReference type="EMBL" id="ADAS02000587">
    <property type="protein sequence ID" value="OAV87102.1"/>
    <property type="molecule type" value="Genomic_DNA"/>
</dbReference>
<evidence type="ECO:0000313" key="3">
    <source>
        <dbReference type="Proteomes" id="UP000005240"/>
    </source>
</evidence>
<keyword evidence="3" id="KW-1185">Reference proteome</keyword>
<sequence>MAKVSAGLSEATMVKIKPQEKTLGFNGSNVERFLANYQLAAKLDGASEADMAQQLRFFVCTMEVKNVVETLDGFDTPN</sequence>
<evidence type="ECO:0000313" key="1">
    <source>
        <dbReference type="EMBL" id="OAV87102.1"/>
    </source>
</evidence>